<protein>
    <submittedName>
        <fullName evidence="1">Uncharacterized protein</fullName>
    </submittedName>
</protein>
<comment type="caution">
    <text evidence="1">The sequence shown here is derived from an EMBL/GenBank/DDBJ whole genome shotgun (WGS) entry which is preliminary data.</text>
</comment>
<dbReference type="Proteomes" id="UP000281915">
    <property type="component" value="Unassembled WGS sequence"/>
</dbReference>
<dbReference type="RefSeq" id="WP_122911510.1">
    <property type="nucleotide sequence ID" value="NZ_RHHT01000002.1"/>
</dbReference>
<evidence type="ECO:0000313" key="1">
    <source>
        <dbReference type="EMBL" id="RNB85992.1"/>
    </source>
</evidence>
<dbReference type="EMBL" id="RHHT01000002">
    <property type="protein sequence ID" value="RNB85992.1"/>
    <property type="molecule type" value="Genomic_DNA"/>
</dbReference>
<sequence length="111" mass="12935">MISLEQQHDPWLDLARDQLIQALVQYKHKPYLPVWGELFSALREIAKLGERKQENIRIYSVYPSGTLWYVFREKQYLADLPEPGITISLTQEQLIDALLQGSFAPRFPDSC</sequence>
<dbReference type="AlphaFoldDB" id="A0A3M8DD38"/>
<evidence type="ECO:0000313" key="2">
    <source>
        <dbReference type="Proteomes" id="UP000281915"/>
    </source>
</evidence>
<organism evidence="1 2">
    <name type="scientific">Brevibacillus panacihumi</name>
    <dbReference type="NCBI Taxonomy" id="497735"/>
    <lineage>
        <taxon>Bacteria</taxon>
        <taxon>Bacillati</taxon>
        <taxon>Bacillota</taxon>
        <taxon>Bacilli</taxon>
        <taxon>Bacillales</taxon>
        <taxon>Paenibacillaceae</taxon>
        <taxon>Brevibacillus</taxon>
    </lineage>
</organism>
<name>A0A3M8DD38_9BACL</name>
<proteinExistence type="predicted"/>
<reference evidence="1 2" key="1">
    <citation type="submission" date="2018-10" db="EMBL/GenBank/DDBJ databases">
        <title>Phylogenomics of Brevibacillus.</title>
        <authorList>
            <person name="Dunlap C."/>
        </authorList>
    </citation>
    <scope>NUCLEOTIDE SEQUENCE [LARGE SCALE GENOMIC DNA]</scope>
    <source>
        <strain evidence="1 2">JCM 15085</strain>
    </source>
</reference>
<accession>A0A3M8DD38</accession>
<gene>
    <name evidence="1" type="ORF">EDM58_00080</name>
</gene>